<evidence type="ECO:0000313" key="2">
    <source>
        <dbReference type="Proteomes" id="UP000315295"/>
    </source>
</evidence>
<gene>
    <name evidence="1" type="ORF">C1H46_022765</name>
</gene>
<dbReference type="EMBL" id="VIEB01000412">
    <property type="protein sequence ID" value="TQD91701.1"/>
    <property type="molecule type" value="Genomic_DNA"/>
</dbReference>
<dbReference type="Proteomes" id="UP000315295">
    <property type="component" value="Unassembled WGS sequence"/>
</dbReference>
<protein>
    <submittedName>
        <fullName evidence="1">Uncharacterized protein</fullName>
    </submittedName>
</protein>
<comment type="caution">
    <text evidence="1">The sequence shown here is derived from an EMBL/GenBank/DDBJ whole genome shotgun (WGS) entry which is preliminary data.</text>
</comment>
<dbReference type="AlphaFoldDB" id="A0A540LYX9"/>
<organism evidence="1 2">
    <name type="scientific">Malus baccata</name>
    <name type="common">Siberian crab apple</name>
    <name type="synonym">Pyrus baccata</name>
    <dbReference type="NCBI Taxonomy" id="106549"/>
    <lineage>
        <taxon>Eukaryota</taxon>
        <taxon>Viridiplantae</taxon>
        <taxon>Streptophyta</taxon>
        <taxon>Embryophyta</taxon>
        <taxon>Tracheophyta</taxon>
        <taxon>Spermatophyta</taxon>
        <taxon>Magnoliopsida</taxon>
        <taxon>eudicotyledons</taxon>
        <taxon>Gunneridae</taxon>
        <taxon>Pentapetalae</taxon>
        <taxon>rosids</taxon>
        <taxon>fabids</taxon>
        <taxon>Rosales</taxon>
        <taxon>Rosaceae</taxon>
        <taxon>Amygdaloideae</taxon>
        <taxon>Maleae</taxon>
        <taxon>Malus</taxon>
    </lineage>
</organism>
<proteinExistence type="predicted"/>
<evidence type="ECO:0000313" key="1">
    <source>
        <dbReference type="EMBL" id="TQD91701.1"/>
    </source>
</evidence>
<reference evidence="1 2" key="1">
    <citation type="journal article" date="2019" name="G3 (Bethesda)">
        <title>Sequencing of a Wild Apple (Malus baccata) Genome Unravels the Differences Between Cultivated and Wild Apple Species Regarding Disease Resistance and Cold Tolerance.</title>
        <authorList>
            <person name="Chen X."/>
        </authorList>
    </citation>
    <scope>NUCLEOTIDE SEQUENCE [LARGE SCALE GENOMIC DNA]</scope>
    <source>
        <strain evidence="2">cv. Shandingzi</strain>
        <tissue evidence="1">Leaves</tissue>
    </source>
</reference>
<keyword evidence="2" id="KW-1185">Reference proteome</keyword>
<accession>A0A540LYX9</accession>
<sequence length="81" mass="9400">MLDKLPLLFPIMYILPGVSIKWLCMQSILMMISGFFRLLPDLPKLFGIPIDHSKWWDSAAIPMWSATLPGPYYAWTEICRL</sequence>
<name>A0A540LYX9_MALBA</name>